<evidence type="ECO:0000256" key="9">
    <source>
        <dbReference type="ARBA" id="ARBA00048383"/>
    </source>
</evidence>
<dbReference type="GO" id="GO:0046961">
    <property type="term" value="F:proton-transporting ATPase activity, rotational mechanism"/>
    <property type="evidence" value="ECO:0007669"/>
    <property type="project" value="InterPro"/>
</dbReference>
<keyword evidence="10" id="KW-0349">Heme</keyword>
<dbReference type="GO" id="GO:0016705">
    <property type="term" value="F:oxidoreductase activity, acting on paired donors, with incorporation or reduction of molecular oxygen"/>
    <property type="evidence" value="ECO:0007669"/>
    <property type="project" value="InterPro"/>
</dbReference>
<keyword evidence="6" id="KW-0067">ATP-binding</keyword>
<dbReference type="CDD" id="cd01134">
    <property type="entry name" value="V_A-ATPase_A"/>
    <property type="match status" value="1"/>
</dbReference>
<dbReference type="GO" id="GO:0004497">
    <property type="term" value="F:monooxygenase activity"/>
    <property type="evidence" value="ECO:0007669"/>
    <property type="project" value="InterPro"/>
</dbReference>
<comment type="catalytic activity">
    <reaction evidence="9">
        <text>ATP + H2O + 4 H(+)(in) = ADP + phosphate + 5 H(+)(out)</text>
        <dbReference type="Rhea" id="RHEA:57720"/>
        <dbReference type="ChEBI" id="CHEBI:15377"/>
        <dbReference type="ChEBI" id="CHEBI:15378"/>
        <dbReference type="ChEBI" id="CHEBI:30616"/>
        <dbReference type="ChEBI" id="CHEBI:43474"/>
        <dbReference type="ChEBI" id="CHEBI:456216"/>
        <dbReference type="EC" id="7.1.2.2"/>
    </reaction>
</comment>
<dbReference type="NCBIfam" id="NF003220">
    <property type="entry name" value="PRK04192.1"/>
    <property type="match status" value="1"/>
</dbReference>
<dbReference type="GO" id="GO:0046034">
    <property type="term" value="P:ATP metabolic process"/>
    <property type="evidence" value="ECO:0007669"/>
    <property type="project" value="InterPro"/>
</dbReference>
<evidence type="ECO:0000256" key="10">
    <source>
        <dbReference type="PIRSR" id="PIRSR602401-1"/>
    </source>
</evidence>
<dbReference type="InterPro" id="IPR004100">
    <property type="entry name" value="ATPase_F1/V1/A1_a/bsu_N"/>
</dbReference>
<dbReference type="OrthoDB" id="1676488at2759"/>
<dbReference type="InterPro" id="IPR024034">
    <property type="entry name" value="ATPase_F1/V1_b/a_C"/>
</dbReference>
<dbReference type="FunFam" id="1.10.1140.10:FF:000002">
    <property type="entry name" value="V-type proton ATPase catalytic subunit A"/>
    <property type="match status" value="1"/>
</dbReference>
<keyword evidence="18" id="KW-1185">Reference proteome</keyword>
<evidence type="ECO:0000256" key="5">
    <source>
        <dbReference type="ARBA" id="ARBA00022781"/>
    </source>
</evidence>
<dbReference type="SUPFAM" id="SSF47917">
    <property type="entry name" value="C-terminal domain of alpha and beta subunits of F1 ATP synthase"/>
    <property type="match status" value="1"/>
</dbReference>
<dbReference type="GO" id="GO:0033180">
    <property type="term" value="C:proton-transporting V-type ATPase, V1 domain"/>
    <property type="evidence" value="ECO:0007669"/>
    <property type="project" value="InterPro"/>
</dbReference>
<dbReference type="Gene3D" id="2.40.30.20">
    <property type="match status" value="1"/>
</dbReference>
<keyword evidence="11" id="KW-0175">Coiled coil</keyword>
<keyword evidence="7" id="KW-1278">Translocase</keyword>
<dbReference type="InterPro" id="IPR001128">
    <property type="entry name" value="Cyt_P450"/>
</dbReference>
<dbReference type="InterPro" id="IPR027417">
    <property type="entry name" value="P-loop_NTPase"/>
</dbReference>
<dbReference type="EMBL" id="CAMXCT010000377">
    <property type="protein sequence ID" value="CAI3977942.1"/>
    <property type="molecule type" value="Genomic_DNA"/>
</dbReference>
<evidence type="ECO:0000256" key="7">
    <source>
        <dbReference type="ARBA" id="ARBA00022967"/>
    </source>
</evidence>
<reference evidence="16" key="1">
    <citation type="submission" date="2022-10" db="EMBL/GenBank/DDBJ databases">
        <authorList>
            <person name="Chen Y."/>
            <person name="Dougan E. K."/>
            <person name="Chan C."/>
            <person name="Rhodes N."/>
            <person name="Thang M."/>
        </authorList>
    </citation>
    <scope>NUCLEOTIDE SEQUENCE</scope>
</reference>
<dbReference type="AlphaFoldDB" id="A0A9P1BQZ0"/>
<reference evidence="17" key="2">
    <citation type="submission" date="2024-04" db="EMBL/GenBank/DDBJ databases">
        <authorList>
            <person name="Chen Y."/>
            <person name="Shah S."/>
            <person name="Dougan E. K."/>
            <person name="Thang M."/>
            <person name="Chan C."/>
        </authorList>
    </citation>
    <scope>NUCLEOTIDE SEQUENCE [LARGE SCALE GENOMIC DNA]</scope>
</reference>
<feature type="coiled-coil region" evidence="11">
    <location>
        <begin position="1102"/>
        <end position="1129"/>
    </location>
</feature>
<evidence type="ECO:0000259" key="14">
    <source>
        <dbReference type="Pfam" id="PF16886"/>
    </source>
</evidence>
<evidence type="ECO:0000256" key="3">
    <source>
        <dbReference type="ARBA" id="ARBA00022448"/>
    </source>
</evidence>
<dbReference type="FunFam" id="3.40.50.300:FF:000052">
    <property type="entry name" value="V-type proton ATPase catalytic subunit A"/>
    <property type="match status" value="1"/>
</dbReference>
<feature type="domain" description="ATPase F1/V1/A1 complex alpha/beta subunit nucleotide-binding" evidence="12">
    <location>
        <begin position="869"/>
        <end position="1092"/>
    </location>
</feature>
<organism evidence="16">
    <name type="scientific">Cladocopium goreaui</name>
    <dbReference type="NCBI Taxonomy" id="2562237"/>
    <lineage>
        <taxon>Eukaryota</taxon>
        <taxon>Sar</taxon>
        <taxon>Alveolata</taxon>
        <taxon>Dinophyceae</taxon>
        <taxon>Suessiales</taxon>
        <taxon>Symbiodiniaceae</taxon>
        <taxon>Cladocopium</taxon>
    </lineage>
</organism>
<dbReference type="Pfam" id="PF00067">
    <property type="entry name" value="p450"/>
    <property type="match status" value="1"/>
</dbReference>
<dbReference type="Pfam" id="PF22919">
    <property type="entry name" value="ATP-synt_VA_C"/>
    <property type="match status" value="1"/>
</dbReference>
<evidence type="ECO:0000256" key="8">
    <source>
        <dbReference type="ARBA" id="ARBA00023065"/>
    </source>
</evidence>
<keyword evidence="10" id="KW-0479">Metal-binding</keyword>
<evidence type="ECO:0000313" key="16">
    <source>
        <dbReference type="EMBL" id="CAI3977942.1"/>
    </source>
</evidence>
<dbReference type="PROSITE" id="PS51257">
    <property type="entry name" value="PROKAR_LIPOPROTEIN"/>
    <property type="match status" value="1"/>
</dbReference>
<dbReference type="GO" id="GO:0020037">
    <property type="term" value="F:heme binding"/>
    <property type="evidence" value="ECO:0007669"/>
    <property type="project" value="InterPro"/>
</dbReference>
<dbReference type="EC" id="7.1.2.2" evidence="2"/>
<dbReference type="InterPro" id="IPR036396">
    <property type="entry name" value="Cyt_P450_sf"/>
</dbReference>
<dbReference type="FunFam" id="2.40.50.100:FF:000008">
    <property type="entry name" value="V-type proton ATPase catalytic subunit A"/>
    <property type="match status" value="1"/>
</dbReference>
<comment type="caution">
    <text evidence="16">The sequence shown here is derived from an EMBL/GenBank/DDBJ whole genome shotgun (WGS) entry which is preliminary data.</text>
</comment>
<dbReference type="Gene3D" id="2.40.50.100">
    <property type="match status" value="1"/>
</dbReference>
<dbReference type="GO" id="GO:0016887">
    <property type="term" value="F:ATP hydrolysis activity"/>
    <property type="evidence" value="ECO:0007669"/>
    <property type="project" value="InterPro"/>
</dbReference>
<evidence type="ECO:0000256" key="2">
    <source>
        <dbReference type="ARBA" id="ARBA00012473"/>
    </source>
</evidence>
<dbReference type="InterPro" id="IPR055190">
    <property type="entry name" value="ATP-synt_VA_C"/>
</dbReference>
<comment type="cofactor">
    <cofactor evidence="10">
        <name>heme</name>
        <dbReference type="ChEBI" id="CHEBI:30413"/>
    </cofactor>
</comment>
<dbReference type="PRINTS" id="PR00463">
    <property type="entry name" value="EP450I"/>
</dbReference>
<dbReference type="PANTHER" id="PTHR43607:SF1">
    <property type="entry name" value="H(+)-TRANSPORTING TWO-SECTOR ATPASE"/>
    <property type="match status" value="1"/>
</dbReference>
<dbReference type="Proteomes" id="UP001152797">
    <property type="component" value="Unassembled WGS sequence"/>
</dbReference>
<dbReference type="SUPFAM" id="SSF52540">
    <property type="entry name" value="P-loop containing nucleoside triphosphate hydrolases"/>
    <property type="match status" value="1"/>
</dbReference>
<dbReference type="PANTHER" id="PTHR43607">
    <property type="entry name" value="V-TYPE PROTON ATPASE CATALYTIC SUBUNIT A"/>
    <property type="match status" value="1"/>
</dbReference>
<dbReference type="InterPro" id="IPR036121">
    <property type="entry name" value="ATPase_F1/V1/A1_a/bsu_N_sf"/>
</dbReference>
<dbReference type="HAMAP" id="MF_00309">
    <property type="entry name" value="ATP_synth_A_arch"/>
    <property type="match status" value="1"/>
</dbReference>
<dbReference type="InterPro" id="IPR005725">
    <property type="entry name" value="ATPase_V1-cplx_asu"/>
</dbReference>
<keyword evidence="3" id="KW-0813">Transport</keyword>
<keyword evidence="10" id="KW-0408">Iron</keyword>
<dbReference type="PRINTS" id="PR00385">
    <property type="entry name" value="P450"/>
</dbReference>
<evidence type="ECO:0000256" key="11">
    <source>
        <dbReference type="SAM" id="Coils"/>
    </source>
</evidence>
<keyword evidence="4" id="KW-0547">Nucleotide-binding</keyword>
<dbReference type="InterPro" id="IPR031686">
    <property type="entry name" value="ATP-synth_a_Xtn"/>
</dbReference>
<evidence type="ECO:0000313" key="18">
    <source>
        <dbReference type="Proteomes" id="UP001152797"/>
    </source>
</evidence>
<dbReference type="Gene3D" id="1.10.630.10">
    <property type="entry name" value="Cytochrome P450"/>
    <property type="match status" value="1"/>
</dbReference>
<evidence type="ECO:0000259" key="15">
    <source>
        <dbReference type="Pfam" id="PF22919"/>
    </source>
</evidence>
<evidence type="ECO:0000256" key="6">
    <source>
        <dbReference type="ARBA" id="ARBA00022840"/>
    </source>
</evidence>
<evidence type="ECO:0000313" key="17">
    <source>
        <dbReference type="EMBL" id="CAL1131317.1"/>
    </source>
</evidence>
<keyword evidence="5" id="KW-0375">Hydrogen ion transport</keyword>
<evidence type="ECO:0000256" key="1">
    <source>
        <dbReference type="ARBA" id="ARBA00008936"/>
    </source>
</evidence>
<dbReference type="Pfam" id="PF02874">
    <property type="entry name" value="ATP-synt_ab_N"/>
    <property type="match status" value="1"/>
</dbReference>
<dbReference type="CDD" id="cd18111">
    <property type="entry name" value="ATP-synt_V_A-type_alpha_C"/>
    <property type="match status" value="1"/>
</dbReference>
<dbReference type="CDD" id="cd00302">
    <property type="entry name" value="cytochrome_P450"/>
    <property type="match status" value="1"/>
</dbReference>
<dbReference type="SUPFAM" id="SSF48264">
    <property type="entry name" value="Cytochrome P450"/>
    <property type="match status" value="1"/>
</dbReference>
<evidence type="ECO:0000259" key="12">
    <source>
        <dbReference type="Pfam" id="PF00006"/>
    </source>
</evidence>
<dbReference type="InterPro" id="IPR022878">
    <property type="entry name" value="V-ATPase_asu"/>
</dbReference>
<dbReference type="Pfam" id="PF16886">
    <property type="entry name" value="ATP-synt_ab_Xtn"/>
    <property type="match status" value="1"/>
</dbReference>
<dbReference type="SUPFAM" id="SSF50615">
    <property type="entry name" value="N-terminal domain of alpha and beta subunits of F1 ATP synthase"/>
    <property type="match status" value="1"/>
</dbReference>
<name>A0A9P1BQZ0_9DINO</name>
<dbReference type="InterPro" id="IPR000194">
    <property type="entry name" value="ATPase_F1/V1/A1_a/bsu_nucl-bd"/>
</dbReference>
<dbReference type="GO" id="GO:0005524">
    <property type="term" value="F:ATP binding"/>
    <property type="evidence" value="ECO:0007669"/>
    <property type="project" value="UniProtKB-KW"/>
</dbReference>
<dbReference type="CDD" id="cd18119">
    <property type="entry name" value="ATP-synt_V_A-type_alpha_N"/>
    <property type="match status" value="1"/>
</dbReference>
<gene>
    <name evidence="16" type="ORF">C1SCF055_LOCUS6039</name>
</gene>
<dbReference type="EMBL" id="CAMXCT020000377">
    <property type="protein sequence ID" value="CAL1131317.1"/>
    <property type="molecule type" value="Genomic_DNA"/>
</dbReference>
<feature type="binding site" description="axial binding residue" evidence="10">
    <location>
        <position position="530"/>
    </location>
    <ligand>
        <name>heme</name>
        <dbReference type="ChEBI" id="CHEBI:30413"/>
    </ligand>
    <ligandPart>
        <name>Fe</name>
        <dbReference type="ChEBI" id="CHEBI:18248"/>
    </ligandPart>
</feature>
<dbReference type="InterPro" id="IPR020003">
    <property type="entry name" value="ATPase_a/bsu_AS"/>
</dbReference>
<feature type="domain" description="ATPsynthase alpha/beta subunit barrel-sandwich" evidence="14">
    <location>
        <begin position="760"/>
        <end position="849"/>
    </location>
</feature>
<comment type="similarity">
    <text evidence="1">Belongs to the ATPase alpha/beta chains family.</text>
</comment>
<dbReference type="InterPro" id="IPR023366">
    <property type="entry name" value="ATP_synth_asu-like_sf"/>
</dbReference>
<sequence length="1254" mass="139276">MQRLQRLVQHLDGQAVSSFYASPLPTLQSCAAVQSLEKRDRRAAYIEVAKKYVADIHRLRTSGEVPSMTIYEMLMMIPPGSRGIGLGKYLDRAEADGSLAPLNLLPGPWHGAKDREEKIRLLQLDLIAQEEGQHLQLYSAYQLRYGDKGLGSNIAVPSVVMHSNVTKKVLEKEVPNFFDSANVTKVIARILVADAEDAERISRIHVRKEPNFGGLMDSIISTTDNDHWRQQRQHLIEAFMPLSSLAQILPVSLARAKECSQRLAKLAKTGPVDMSDFLLHEAQAQLQLALLGIPEEIMDQTNAGIRKTFMLNPDAKIGHLSDSMKKIMNAAQTDASVALPSDGCPVRGPLSRALQTGHFPSSTDYGNMLLILFAGHDTTGHTMTWLMFELARHPEIQKQVQEEVDGFFESLNGRDPTYQDLSGFDLLDRCITETLRMWPAVANGTFRQLQFGDELKGAGGKEVHLPKGTFVTISNWCRHRNPELWGADSEHFNPWRDFSQQELARVGCPMAAKTPQSQRFSPFAHNPRSCLGKNFAQMEMRLILSHILHRFDFSLASPYDAFKDVELKAAEMDRMKFRGVNLGGTMGPMDLERGGSVSPGERFLIAMKLHAPQSRSFDGDLTAGKDTLYENCDGDFVSDGGEVASQAKWSWLVSGTVMKVSGPLVVAENMSGTKMYEVVRVGKDRLVGEIIRLEGDTASIQVYEDTSGLTVGDPLVKTGLPLSLELGPGILDGIYDGIQRPLERIQQLAQSVFVPRGVDVPNLDRDKLWDYTPENNIKAGDLVTGGDVVGVVKENGLFKKHYIMVPPGIKGRVKTVLPAGKYKIETAVVEVEEAGKTMRVELFQKWPVRESRPVVEKLQGKEALLTCERVIDALFPVTLGGTAAVPGAFGCGKTVISQALSKYSNSDVVVYVGCGERGNEMAEVLTDFPELTTLIDGKEEPIMQRTTLVANTSNMPVAAREASIYTGVTTAEYFRDMGYNVAMMADSTSRWAEALREISGRLAEMPADAGYPAYLGARLASFYERSGRVQCLGNPPREGSITIVGAVSPPGGDFTDPVTSATLSIVQVFWGLDKKLAQRKHFPAINWNISFSKYIRVLEPYFEKYDTEYSMLQQKMKEILQKEDDLQEIVQLVGKDSLSEDQKCTLEVAKIIREDFLQQNGFTEYDFMCPLAKTIGMMKVIVGFHEAAQKMMAELTGEHKVGWNTINSAMKDMIKKITDMKFELPRQSEEHYKRTFVALHDEVLAAFRTLSEDK</sequence>
<dbReference type="NCBIfam" id="TIGR01042">
    <property type="entry name" value="V-ATPase_V1_A"/>
    <property type="match status" value="1"/>
</dbReference>
<dbReference type="Gene3D" id="3.40.50.300">
    <property type="entry name" value="P-loop containing nucleotide triphosphate hydrolases"/>
    <property type="match status" value="1"/>
</dbReference>
<evidence type="ECO:0000256" key="4">
    <source>
        <dbReference type="ARBA" id="ARBA00022741"/>
    </source>
</evidence>
<dbReference type="EMBL" id="CAMXCT030000377">
    <property type="protein sequence ID" value="CAL4765254.1"/>
    <property type="molecule type" value="Genomic_DNA"/>
</dbReference>
<dbReference type="InterPro" id="IPR002401">
    <property type="entry name" value="Cyt_P450_E_grp-I"/>
</dbReference>
<accession>A0A9P1BQZ0</accession>
<keyword evidence="8" id="KW-0406">Ion transport</keyword>
<feature type="domain" description="ATP synthase A/B type C-terminal" evidence="15">
    <location>
        <begin position="1100"/>
        <end position="1194"/>
    </location>
</feature>
<dbReference type="GO" id="GO:0005506">
    <property type="term" value="F:iron ion binding"/>
    <property type="evidence" value="ECO:0007669"/>
    <property type="project" value="InterPro"/>
</dbReference>
<proteinExistence type="inferred from homology"/>
<dbReference type="Pfam" id="PF00006">
    <property type="entry name" value="ATP-synt_ab"/>
    <property type="match status" value="1"/>
</dbReference>
<protein>
    <recommendedName>
        <fullName evidence="2">H(+)-transporting two-sector ATPase</fullName>
        <ecNumber evidence="2">7.1.2.2</ecNumber>
    </recommendedName>
</protein>
<evidence type="ECO:0000259" key="13">
    <source>
        <dbReference type="Pfam" id="PF02874"/>
    </source>
</evidence>
<dbReference type="FunFam" id="2.40.30.20:FF:000002">
    <property type="entry name" value="V-type proton ATPase catalytic subunit A"/>
    <property type="match status" value="1"/>
</dbReference>
<dbReference type="Gene3D" id="1.10.1140.10">
    <property type="entry name" value="Bovine Mitochondrial F1-atpase, Atp Synthase Beta Chain, Chain D, domain 3"/>
    <property type="match status" value="1"/>
</dbReference>
<feature type="domain" description="ATPase F1/V1/A1 complex alpha/beta subunit N-terminal" evidence="13">
    <location>
        <begin position="657"/>
        <end position="719"/>
    </location>
</feature>
<dbReference type="PROSITE" id="PS00152">
    <property type="entry name" value="ATPASE_ALPHA_BETA"/>
    <property type="match status" value="1"/>
</dbReference>